<dbReference type="HAMAP" id="MF_00978">
    <property type="entry name" value="Bifunct_BirA"/>
    <property type="match status" value="1"/>
</dbReference>
<name>A0ABU2FQS8_9EURY</name>
<dbReference type="PROSITE" id="PS51733">
    <property type="entry name" value="BPL_LPL_CATALYTIC"/>
    <property type="match status" value="1"/>
</dbReference>
<reference evidence="3 4" key="1">
    <citation type="submission" date="2022-06" db="EMBL/GenBank/DDBJ databases">
        <title>Halomicroarcula sp. a new haloarchaeum isolate from saline soil.</title>
        <authorList>
            <person name="Strakova D."/>
            <person name="Galisteo C."/>
            <person name="Sanchez-Porro C."/>
            <person name="Ventosa A."/>
        </authorList>
    </citation>
    <scope>NUCLEOTIDE SEQUENCE [LARGE SCALE GENOMIC DNA]</scope>
    <source>
        <strain evidence="3 4">S3CR25-11</strain>
    </source>
</reference>
<evidence type="ECO:0000256" key="1">
    <source>
        <dbReference type="ARBA" id="ARBA00022598"/>
    </source>
</evidence>
<dbReference type="InterPro" id="IPR013196">
    <property type="entry name" value="HTH_11"/>
</dbReference>
<dbReference type="InterPro" id="IPR003142">
    <property type="entry name" value="BPL_C"/>
</dbReference>
<dbReference type="InterPro" id="IPR036388">
    <property type="entry name" value="WH-like_DNA-bd_sf"/>
</dbReference>
<dbReference type="SUPFAM" id="SSF55681">
    <property type="entry name" value="Class II aaRS and biotin synthetases"/>
    <property type="match status" value="1"/>
</dbReference>
<dbReference type="EC" id="6.3.4.15" evidence="3"/>
<dbReference type="CDD" id="cd16442">
    <property type="entry name" value="BPL"/>
    <property type="match status" value="1"/>
</dbReference>
<dbReference type="Gene3D" id="3.30.930.10">
    <property type="entry name" value="Bira Bifunctional Protein, Domain 2"/>
    <property type="match status" value="1"/>
</dbReference>
<evidence type="ECO:0000313" key="4">
    <source>
        <dbReference type="Proteomes" id="UP001268864"/>
    </source>
</evidence>
<dbReference type="Pfam" id="PF08279">
    <property type="entry name" value="HTH_11"/>
    <property type="match status" value="1"/>
</dbReference>
<proteinExistence type="inferred from homology"/>
<comment type="caution">
    <text evidence="3">The sequence shown here is derived from an EMBL/GenBank/DDBJ whole genome shotgun (WGS) entry which is preliminary data.</text>
</comment>
<feature type="domain" description="BPL/LPL catalytic" evidence="2">
    <location>
        <begin position="62"/>
        <end position="252"/>
    </location>
</feature>
<dbReference type="InterPro" id="IPR045864">
    <property type="entry name" value="aa-tRNA-synth_II/BPL/LPL"/>
</dbReference>
<dbReference type="PANTHER" id="PTHR12835">
    <property type="entry name" value="BIOTIN PROTEIN LIGASE"/>
    <property type="match status" value="1"/>
</dbReference>
<dbReference type="CDD" id="cd00090">
    <property type="entry name" value="HTH_ARSR"/>
    <property type="match status" value="1"/>
</dbReference>
<keyword evidence="1 3" id="KW-0436">Ligase</keyword>
<accession>A0ABU2FQS8</accession>
<dbReference type="InterPro" id="IPR036390">
    <property type="entry name" value="WH_DNA-bd_sf"/>
</dbReference>
<dbReference type="NCBIfam" id="TIGR00121">
    <property type="entry name" value="birA_ligase"/>
    <property type="match status" value="1"/>
</dbReference>
<dbReference type="Gene3D" id="1.10.10.10">
    <property type="entry name" value="Winged helix-like DNA-binding domain superfamily/Winged helix DNA-binding domain"/>
    <property type="match status" value="1"/>
</dbReference>
<dbReference type="SUPFAM" id="SSF46785">
    <property type="entry name" value="Winged helix' DNA-binding domain"/>
    <property type="match status" value="1"/>
</dbReference>
<dbReference type="Proteomes" id="UP001268864">
    <property type="component" value="Unassembled WGS sequence"/>
</dbReference>
<dbReference type="InterPro" id="IPR011991">
    <property type="entry name" value="ArsR-like_HTH"/>
</dbReference>
<dbReference type="Pfam" id="PF02237">
    <property type="entry name" value="BPL_C"/>
    <property type="match status" value="1"/>
</dbReference>
<dbReference type="Pfam" id="PF03099">
    <property type="entry name" value="BPL_LplA_LipB"/>
    <property type="match status" value="1"/>
</dbReference>
<evidence type="ECO:0000259" key="2">
    <source>
        <dbReference type="PROSITE" id="PS51733"/>
    </source>
</evidence>
<dbReference type="GO" id="GO:0004077">
    <property type="term" value="F:biotin--[biotin carboxyl-carrier protein] ligase activity"/>
    <property type="evidence" value="ECO:0007669"/>
    <property type="project" value="UniProtKB-EC"/>
</dbReference>
<dbReference type="RefSeq" id="WP_310900940.1">
    <property type="nucleotide sequence ID" value="NZ_JAMQOS010000004.1"/>
</dbReference>
<keyword evidence="4" id="KW-1185">Reference proteome</keyword>
<sequence length="313" mass="33190">MHETRERVLSAIADGPVSGPDLAAQLGVSRAAVWKHVEALRERGFTITSGDEGYALDGVPEFGGSAVAYGLDAPFEIEYHDAVPSTNARARELADEGASDVVVLADEQTGGRGRLDRTWHSPSGGIWLSVLFRPDVPMAATPVFTLAAAVAVARAAREAGVEAVIKWPNDVLVEVDGEERKLVGILTEMEGEADRVSWVVVGIGINANVDPAALPSDAGATSLSAVKGAPVDRRRFTQRVLETFDTVGADPEAVLDEWREYASTLGRRVRIDTPGGDITGEAVDIEYPGSLVVDTGEERVTVAAGDCDHLRPL</sequence>
<dbReference type="InterPro" id="IPR004143">
    <property type="entry name" value="BPL_LPL_catalytic"/>
</dbReference>
<evidence type="ECO:0000313" key="3">
    <source>
        <dbReference type="EMBL" id="MDS0283104.1"/>
    </source>
</evidence>
<organism evidence="3 4">
    <name type="scientific">Haloarcula onubensis</name>
    <dbReference type="NCBI Taxonomy" id="2950539"/>
    <lineage>
        <taxon>Archaea</taxon>
        <taxon>Methanobacteriati</taxon>
        <taxon>Methanobacteriota</taxon>
        <taxon>Stenosarchaea group</taxon>
        <taxon>Halobacteria</taxon>
        <taxon>Halobacteriales</taxon>
        <taxon>Haloarculaceae</taxon>
        <taxon>Haloarcula</taxon>
    </lineage>
</organism>
<dbReference type="PANTHER" id="PTHR12835:SF5">
    <property type="entry name" value="BIOTIN--PROTEIN LIGASE"/>
    <property type="match status" value="1"/>
</dbReference>
<dbReference type="InterPro" id="IPR004408">
    <property type="entry name" value="Biotin_CoA_COase_ligase"/>
</dbReference>
<gene>
    <name evidence="3" type="ORF">NDI86_13305</name>
</gene>
<dbReference type="InterPro" id="IPR030855">
    <property type="entry name" value="Bifunct_BirA"/>
</dbReference>
<dbReference type="Gene3D" id="2.30.30.100">
    <property type="match status" value="1"/>
</dbReference>
<dbReference type="EMBL" id="JAMQOS010000004">
    <property type="protein sequence ID" value="MDS0283104.1"/>
    <property type="molecule type" value="Genomic_DNA"/>
</dbReference>
<protein>
    <submittedName>
        <fullName evidence="3">Biotin--[acetyl-CoA-carboxylase] ligase</fullName>
        <ecNumber evidence="3">6.3.4.15</ecNumber>
    </submittedName>
</protein>